<dbReference type="EMBL" id="AODQ01000052">
    <property type="protein sequence ID" value="EMR02594.1"/>
    <property type="molecule type" value="Genomic_DNA"/>
</dbReference>
<dbReference type="Proteomes" id="UP000011910">
    <property type="component" value="Unassembled WGS sequence"/>
</dbReference>
<protein>
    <submittedName>
        <fullName evidence="2">SPW repeat protein</fullName>
    </submittedName>
</protein>
<organism evidence="2 3">
    <name type="scientific">Cesiribacter andamanensis AMV16</name>
    <dbReference type="NCBI Taxonomy" id="1279009"/>
    <lineage>
        <taxon>Bacteria</taxon>
        <taxon>Pseudomonadati</taxon>
        <taxon>Bacteroidota</taxon>
        <taxon>Cytophagia</taxon>
        <taxon>Cytophagales</taxon>
        <taxon>Cesiribacteraceae</taxon>
        <taxon>Cesiribacter</taxon>
    </lineage>
</organism>
<accession>M7NVU3</accession>
<dbReference type="RefSeq" id="WP_009195643.1">
    <property type="nucleotide sequence ID" value="NZ_AODQ01000052.1"/>
</dbReference>
<dbReference type="Pfam" id="PF03779">
    <property type="entry name" value="SPW"/>
    <property type="match status" value="1"/>
</dbReference>
<dbReference type="AlphaFoldDB" id="M7NVU3"/>
<evidence type="ECO:0000259" key="1">
    <source>
        <dbReference type="Pfam" id="PF03779"/>
    </source>
</evidence>
<gene>
    <name evidence="2" type="ORF">ADICEAN_02250</name>
</gene>
<feature type="domain" description="SPW repeat-containing integral membrane" evidence="1">
    <location>
        <begin position="2"/>
        <end position="95"/>
    </location>
</feature>
<reference evidence="2 3" key="1">
    <citation type="journal article" date="2013" name="Genome Announc.">
        <title>Draft Genome Sequence of Cesiribacter andamanensis Strain AMV16T, Isolated from a Soil Sample from a Mud Volcano in the Andaman Islands, India.</title>
        <authorList>
            <person name="Shivaji S."/>
            <person name="Ara S."/>
            <person name="Begum Z."/>
            <person name="Srinivas T.N."/>
            <person name="Singh A."/>
            <person name="Kumar Pinnaka A."/>
        </authorList>
    </citation>
    <scope>NUCLEOTIDE SEQUENCE [LARGE SCALE GENOMIC DNA]</scope>
    <source>
        <strain evidence="2 3">AMV16</strain>
    </source>
</reference>
<proteinExistence type="predicted"/>
<sequence length="130" mass="13836">MWPRILNTLLGLWLMISPALLGYLGQTAADNDNIVGPIIASVAFTALFEATRGLRWGNLPLGAWLLLAPWVLGYDSTAAIVNNMLVGACVAALSLVGGRVEQQFGGGWSALFTSDSLHAREAKKQDGRPS</sequence>
<comment type="caution">
    <text evidence="2">The sequence shown here is derived from an EMBL/GenBank/DDBJ whole genome shotgun (WGS) entry which is preliminary data.</text>
</comment>
<dbReference type="OrthoDB" id="677939at2"/>
<evidence type="ECO:0000313" key="2">
    <source>
        <dbReference type="EMBL" id="EMR02594.1"/>
    </source>
</evidence>
<keyword evidence="3" id="KW-1185">Reference proteome</keyword>
<dbReference type="eggNOG" id="COG0451">
    <property type="taxonomic scope" value="Bacteria"/>
</dbReference>
<dbReference type="InterPro" id="IPR005530">
    <property type="entry name" value="SPW"/>
</dbReference>
<dbReference type="STRING" id="1279009.ADICEAN_02250"/>
<evidence type="ECO:0000313" key="3">
    <source>
        <dbReference type="Proteomes" id="UP000011910"/>
    </source>
</evidence>
<name>M7NVU3_9BACT</name>